<keyword evidence="5" id="KW-1185">Reference proteome</keyword>
<feature type="domain" description="L-fucose isomerase C-terminal" evidence="3">
    <location>
        <begin position="340"/>
        <end position="470"/>
    </location>
</feature>
<dbReference type="SUPFAM" id="SSF53743">
    <property type="entry name" value="FucI/AraA N-terminal and middle domains"/>
    <property type="match status" value="1"/>
</dbReference>
<protein>
    <submittedName>
        <fullName evidence="4">Fucose isomerase</fullName>
    </submittedName>
</protein>
<evidence type="ECO:0000259" key="3">
    <source>
        <dbReference type="Pfam" id="PF02952"/>
    </source>
</evidence>
<sequence length="474" mass="52610">MDKITLGVIIGNRDFFADELCKEGRERLLPILESKGINPIILDEDEGVYGSVQNRDDARKSAALFKKHSEKIKGIIVTLPNFGDEKSIVETIKMSGLDVPVLVHAFSDDIEKMDYIHRRDSFCGKISVCNNLRQYGINYTLTSSHTIDPDIEQFQDDLDKFIGVCNVFDKIKGARIGLIGARPADFNTVRFSEKILQHNGIFVEPIGLLDLMNRIELLEDSEQRVKEGLKEIESYLNIDSVPGDSLLKMAKLLLVYRDWVVDNEIDAVAFQCWDSLQGALGINPCTVMSILSNEGVPSACESDVMGALSMYALQAASKLPSGIVDWNNNYQNAPDKAVIFHCGNFARDIYSCSGNECPKVNYPEILGSTLGQENTYGAIEGRIKADEISFARVSTDDTTGKIQVYLAEGEITEESLDTFGSWGVARVAGLQKLMNYICSNGFEHHVAINLSSVADILEEAFNNYLGWDVYNHKG</sequence>
<accession>A0A8A7KF29</accession>
<dbReference type="InterPro" id="IPR015888">
    <property type="entry name" value="Fuc_isomerase_C"/>
</dbReference>
<reference evidence="4" key="1">
    <citation type="submission" date="2019-12" db="EMBL/GenBank/DDBJ databases">
        <authorList>
            <person name="zhang j."/>
            <person name="sun C.M."/>
        </authorList>
    </citation>
    <scope>NUCLEOTIDE SEQUENCE</scope>
    <source>
        <strain evidence="4">NS-1</strain>
    </source>
</reference>
<dbReference type="Pfam" id="PF02952">
    <property type="entry name" value="Fucose_iso_C"/>
    <property type="match status" value="1"/>
</dbReference>
<dbReference type="RefSeq" id="WP_230867090.1">
    <property type="nucleotide sequence ID" value="NZ_CP046640.1"/>
</dbReference>
<evidence type="ECO:0000313" key="4">
    <source>
        <dbReference type="EMBL" id="QTL98685.1"/>
    </source>
</evidence>
<gene>
    <name evidence="4" type="ORF">GM661_12280</name>
</gene>
<dbReference type="PANTHER" id="PTHR36120">
    <property type="entry name" value="FUCOSE ISOMERASE"/>
    <property type="match status" value="1"/>
</dbReference>
<dbReference type="GO" id="GO:0006004">
    <property type="term" value="P:fucose metabolic process"/>
    <property type="evidence" value="ECO:0007669"/>
    <property type="project" value="InterPro"/>
</dbReference>
<evidence type="ECO:0000256" key="2">
    <source>
        <dbReference type="ARBA" id="ARBA00023277"/>
    </source>
</evidence>
<dbReference type="KEGG" id="ifn:GM661_12280"/>
<dbReference type="CDD" id="cd00578">
    <property type="entry name" value="L-fuc_L-ara-isomerases"/>
    <property type="match status" value="1"/>
</dbReference>
<evidence type="ECO:0000256" key="1">
    <source>
        <dbReference type="ARBA" id="ARBA00023235"/>
    </source>
</evidence>
<dbReference type="InterPro" id="IPR009015">
    <property type="entry name" value="Fucose_isomerase_N/cen_sf"/>
</dbReference>
<dbReference type="PANTHER" id="PTHR36120:SF1">
    <property type="entry name" value="L-FUCOSE ISOMERASE C-TERMINAL DOMAIN-CONTAINING PROTEIN"/>
    <property type="match status" value="1"/>
</dbReference>
<proteinExistence type="predicted"/>
<dbReference type="GO" id="GO:0008736">
    <property type="term" value="F:L-fucose isomerase activity"/>
    <property type="evidence" value="ECO:0007669"/>
    <property type="project" value="InterPro"/>
</dbReference>
<dbReference type="Proteomes" id="UP000665020">
    <property type="component" value="Chromosome"/>
</dbReference>
<dbReference type="GO" id="GO:0005737">
    <property type="term" value="C:cytoplasm"/>
    <property type="evidence" value="ECO:0007669"/>
    <property type="project" value="InterPro"/>
</dbReference>
<evidence type="ECO:0000313" key="5">
    <source>
        <dbReference type="Proteomes" id="UP000665020"/>
    </source>
</evidence>
<name>A0A8A7KF29_9FIRM</name>
<organism evidence="4 5">
    <name type="scientific">Iocasia fonsfrigidae</name>
    <dbReference type="NCBI Taxonomy" id="2682810"/>
    <lineage>
        <taxon>Bacteria</taxon>
        <taxon>Bacillati</taxon>
        <taxon>Bacillota</taxon>
        <taxon>Clostridia</taxon>
        <taxon>Halanaerobiales</taxon>
        <taxon>Halanaerobiaceae</taxon>
        <taxon>Iocasia</taxon>
    </lineage>
</organism>
<dbReference type="EMBL" id="CP046640">
    <property type="protein sequence ID" value="QTL98685.1"/>
    <property type="molecule type" value="Genomic_DNA"/>
</dbReference>
<keyword evidence="1 4" id="KW-0413">Isomerase</keyword>
<keyword evidence="2" id="KW-0119">Carbohydrate metabolism</keyword>
<dbReference type="AlphaFoldDB" id="A0A8A7KF29"/>